<dbReference type="EMBL" id="JBJHQH010000013">
    <property type="protein sequence ID" value="MFK9093303.1"/>
    <property type="molecule type" value="Genomic_DNA"/>
</dbReference>
<keyword evidence="9" id="KW-1185">Reference proteome</keyword>
<organism evidence="8 9">
    <name type="scientific">Bacillus salipaludis</name>
    <dbReference type="NCBI Taxonomy" id="2547811"/>
    <lineage>
        <taxon>Bacteria</taxon>
        <taxon>Bacillati</taxon>
        <taxon>Bacillota</taxon>
        <taxon>Bacilli</taxon>
        <taxon>Bacillales</taxon>
        <taxon>Bacillaceae</taxon>
        <taxon>Bacillus</taxon>
    </lineage>
</organism>
<keyword evidence="4 6" id="KW-1133">Transmembrane helix</keyword>
<feature type="domain" description="Major facilitator superfamily (MFS) profile" evidence="7">
    <location>
        <begin position="16"/>
        <end position="406"/>
    </location>
</feature>
<dbReference type="PROSITE" id="PS00217">
    <property type="entry name" value="SUGAR_TRANSPORT_2"/>
    <property type="match status" value="1"/>
</dbReference>
<feature type="transmembrane region" description="Helical" evidence="6">
    <location>
        <begin position="81"/>
        <end position="101"/>
    </location>
</feature>
<keyword evidence="5 6" id="KW-0472">Membrane</keyword>
<feature type="transmembrane region" description="Helical" evidence="6">
    <location>
        <begin position="107"/>
        <end position="129"/>
    </location>
</feature>
<evidence type="ECO:0000256" key="1">
    <source>
        <dbReference type="ARBA" id="ARBA00004651"/>
    </source>
</evidence>
<feature type="transmembrane region" description="Helical" evidence="6">
    <location>
        <begin position="379"/>
        <end position="397"/>
    </location>
</feature>
<evidence type="ECO:0000256" key="2">
    <source>
        <dbReference type="ARBA" id="ARBA00022448"/>
    </source>
</evidence>
<feature type="transmembrane region" description="Helical" evidence="6">
    <location>
        <begin position="252"/>
        <end position="272"/>
    </location>
</feature>
<dbReference type="InterPro" id="IPR005829">
    <property type="entry name" value="Sugar_transporter_CS"/>
</dbReference>
<accession>A0ABW8RID9</accession>
<dbReference type="Pfam" id="PF07690">
    <property type="entry name" value="MFS_1"/>
    <property type="match status" value="1"/>
</dbReference>
<feature type="transmembrane region" description="Helical" evidence="6">
    <location>
        <begin position="171"/>
        <end position="193"/>
    </location>
</feature>
<dbReference type="RefSeq" id="WP_406581828.1">
    <property type="nucleotide sequence ID" value="NZ_JBJHQH010000013.1"/>
</dbReference>
<dbReference type="SUPFAM" id="SSF103473">
    <property type="entry name" value="MFS general substrate transporter"/>
    <property type="match status" value="1"/>
</dbReference>
<keyword evidence="3 6" id="KW-0812">Transmembrane</keyword>
<gene>
    <name evidence="8" type="ORF">ACJEBI_17700</name>
</gene>
<comment type="caution">
    <text evidence="8">The sequence shown here is derived from an EMBL/GenBank/DDBJ whole genome shotgun (WGS) entry which is preliminary data.</text>
</comment>
<feature type="transmembrane region" description="Helical" evidence="6">
    <location>
        <begin position="141"/>
        <end position="165"/>
    </location>
</feature>
<dbReference type="Gene3D" id="1.20.1250.20">
    <property type="entry name" value="MFS general substrate transporter like domains"/>
    <property type="match status" value="1"/>
</dbReference>
<dbReference type="PROSITE" id="PS50850">
    <property type="entry name" value="MFS"/>
    <property type="match status" value="1"/>
</dbReference>
<evidence type="ECO:0000259" key="7">
    <source>
        <dbReference type="PROSITE" id="PS50850"/>
    </source>
</evidence>
<dbReference type="InterPro" id="IPR036259">
    <property type="entry name" value="MFS_trans_sf"/>
</dbReference>
<evidence type="ECO:0000256" key="4">
    <source>
        <dbReference type="ARBA" id="ARBA00022989"/>
    </source>
</evidence>
<feature type="transmembrane region" description="Helical" evidence="6">
    <location>
        <begin position="309"/>
        <end position="327"/>
    </location>
</feature>
<dbReference type="PANTHER" id="PTHR23526:SF2">
    <property type="entry name" value="MAJOR FACILITATOR SUPERFAMILY (MFS) PROFILE DOMAIN-CONTAINING PROTEIN"/>
    <property type="match status" value="1"/>
</dbReference>
<evidence type="ECO:0000256" key="5">
    <source>
        <dbReference type="ARBA" id="ARBA00023136"/>
    </source>
</evidence>
<comment type="subcellular location">
    <subcellularLocation>
        <location evidence="1">Cell membrane</location>
        <topology evidence="1">Multi-pass membrane protein</topology>
    </subcellularLocation>
</comment>
<keyword evidence="2" id="KW-0813">Transport</keyword>
<reference evidence="8 9" key="1">
    <citation type="submission" date="2024-11" db="EMBL/GenBank/DDBJ databases">
        <authorList>
            <person name="Lucas J.A."/>
        </authorList>
    </citation>
    <scope>NUCLEOTIDE SEQUENCE [LARGE SCALE GENOMIC DNA]</scope>
    <source>
        <strain evidence="8 9">Z 5.4</strain>
    </source>
</reference>
<feature type="transmembrane region" description="Helical" evidence="6">
    <location>
        <begin position="20"/>
        <end position="42"/>
    </location>
</feature>
<evidence type="ECO:0000256" key="3">
    <source>
        <dbReference type="ARBA" id="ARBA00022692"/>
    </source>
</evidence>
<evidence type="ECO:0000313" key="9">
    <source>
        <dbReference type="Proteomes" id="UP001623041"/>
    </source>
</evidence>
<feature type="transmembrane region" description="Helical" evidence="6">
    <location>
        <begin position="54"/>
        <end position="74"/>
    </location>
</feature>
<name>A0ABW8RID9_9BACI</name>
<feature type="transmembrane region" description="Helical" evidence="6">
    <location>
        <begin position="284"/>
        <end position="303"/>
    </location>
</feature>
<dbReference type="InterPro" id="IPR052528">
    <property type="entry name" value="Sugar_transport-like"/>
</dbReference>
<evidence type="ECO:0000256" key="6">
    <source>
        <dbReference type="SAM" id="Phobius"/>
    </source>
</evidence>
<feature type="transmembrane region" description="Helical" evidence="6">
    <location>
        <begin position="348"/>
        <end position="373"/>
    </location>
</feature>
<dbReference type="InterPro" id="IPR011701">
    <property type="entry name" value="MFS"/>
</dbReference>
<dbReference type="InterPro" id="IPR020846">
    <property type="entry name" value="MFS_dom"/>
</dbReference>
<evidence type="ECO:0000313" key="8">
    <source>
        <dbReference type="EMBL" id="MFK9093303.1"/>
    </source>
</evidence>
<dbReference type="PANTHER" id="PTHR23526">
    <property type="entry name" value="INTEGRAL MEMBRANE TRANSPORT PROTEIN-RELATED"/>
    <property type="match status" value="1"/>
</dbReference>
<proteinExistence type="predicted"/>
<protein>
    <submittedName>
        <fullName evidence="8">MFS transporter</fullName>
    </submittedName>
</protein>
<dbReference type="Proteomes" id="UP001623041">
    <property type="component" value="Unassembled WGS sequence"/>
</dbReference>
<feature type="transmembrane region" description="Helical" evidence="6">
    <location>
        <begin position="230"/>
        <end position="246"/>
    </location>
</feature>
<sequence length="408" mass="45820">MTKKFKILGDVELTKDLSLLLIIGGLYSLSIALSNTFVNIYLWKQTGKYSDLALYNLAIVVLQPLTFILAGRWAKKIDRVIVLRIGVIFLALFYLAVLITGTKAATYLLLLGSLLGIGYGFYWLAYNVLTFEITEPETRDFFNGFLGTLTSAGGMIGPIAAGIIITRFEKFTGYTIIFGISLALFALAVFMSFSLKPRPAKGRYCFKRILEERKLNENWRLITNAHFFQGLREGTFLFVISVFVYISTGSELALGTFGLINSGISFIAYYLASRFIKKNFRKKAILIGGIVLYAAVLLIVWDINFVKLLIYAGMIAIAYPLLLVPYMSTTYDVIGTGWKAAEMRIEYIVVREIFLNLGRIVSILAFLAAVTWFDEESSIPILLLFLGAGHSLIYLFIKRVKIPEVKMR</sequence>